<evidence type="ECO:0000313" key="10">
    <source>
        <dbReference type="Proteomes" id="UP000028999"/>
    </source>
</evidence>
<keyword evidence="10" id="KW-1185">Reference proteome</keyword>
<feature type="transmembrane region" description="Helical" evidence="7">
    <location>
        <begin position="341"/>
        <end position="363"/>
    </location>
</feature>
<dbReference type="GO" id="GO:0016020">
    <property type="term" value="C:membrane"/>
    <property type="evidence" value="ECO:0000318"/>
    <property type="project" value="GO_Central"/>
</dbReference>
<feature type="transmembrane region" description="Helical" evidence="7">
    <location>
        <begin position="526"/>
        <end position="547"/>
    </location>
</feature>
<feature type="transmembrane region" description="Helical" evidence="7">
    <location>
        <begin position="308"/>
        <end position="329"/>
    </location>
</feature>
<evidence type="ECO:0000256" key="3">
    <source>
        <dbReference type="ARBA" id="ARBA00022692"/>
    </source>
</evidence>
<feature type="transmembrane region" description="Helical" evidence="7">
    <location>
        <begin position="60"/>
        <end position="84"/>
    </location>
</feature>
<reference evidence="9 10" key="1">
    <citation type="journal article" date="2014" name="Science">
        <title>Plant genetics. Early allopolyploid evolution in the post-Neolithic Brassica napus oilseed genome.</title>
        <authorList>
            <person name="Chalhoub B."/>
            <person name="Denoeud F."/>
            <person name="Liu S."/>
            <person name="Parkin I.A."/>
            <person name="Tang H."/>
            <person name="Wang X."/>
            <person name="Chiquet J."/>
            <person name="Belcram H."/>
            <person name="Tong C."/>
            <person name="Samans B."/>
            <person name="Correa M."/>
            <person name="Da Silva C."/>
            <person name="Just J."/>
            <person name="Falentin C."/>
            <person name="Koh C.S."/>
            <person name="Le Clainche I."/>
            <person name="Bernard M."/>
            <person name="Bento P."/>
            <person name="Noel B."/>
            <person name="Labadie K."/>
            <person name="Alberti A."/>
            <person name="Charles M."/>
            <person name="Arnaud D."/>
            <person name="Guo H."/>
            <person name="Daviaud C."/>
            <person name="Alamery S."/>
            <person name="Jabbari K."/>
            <person name="Zhao M."/>
            <person name="Edger P.P."/>
            <person name="Chelaifa H."/>
            <person name="Tack D."/>
            <person name="Lassalle G."/>
            <person name="Mestiri I."/>
            <person name="Schnel N."/>
            <person name="Le Paslier M.C."/>
            <person name="Fan G."/>
            <person name="Renault V."/>
            <person name="Bayer P.E."/>
            <person name="Golicz A.A."/>
            <person name="Manoli S."/>
            <person name="Lee T.H."/>
            <person name="Thi V.H."/>
            <person name="Chalabi S."/>
            <person name="Hu Q."/>
            <person name="Fan C."/>
            <person name="Tollenaere R."/>
            <person name="Lu Y."/>
            <person name="Battail C."/>
            <person name="Shen J."/>
            <person name="Sidebottom C.H."/>
            <person name="Wang X."/>
            <person name="Canaguier A."/>
            <person name="Chauveau A."/>
            <person name="Berard A."/>
            <person name="Deniot G."/>
            <person name="Guan M."/>
            <person name="Liu Z."/>
            <person name="Sun F."/>
            <person name="Lim Y.P."/>
            <person name="Lyons E."/>
            <person name="Town C.D."/>
            <person name="Bancroft I."/>
            <person name="Wang X."/>
            <person name="Meng J."/>
            <person name="Ma J."/>
            <person name="Pires J.C."/>
            <person name="King G.J."/>
            <person name="Brunel D."/>
            <person name="Delourme R."/>
            <person name="Renard M."/>
            <person name="Aury J.M."/>
            <person name="Adams K.L."/>
            <person name="Batley J."/>
            <person name="Snowdon R.J."/>
            <person name="Tost J."/>
            <person name="Edwards D."/>
            <person name="Zhou Y."/>
            <person name="Hua W."/>
            <person name="Sharpe A.G."/>
            <person name="Paterson A.H."/>
            <person name="Guan C."/>
            <person name="Wincker P."/>
        </authorList>
    </citation>
    <scope>NUCLEOTIDE SEQUENCE [LARGE SCALE GENOMIC DNA]</scope>
    <source>
        <strain evidence="10">cv. Darmor-bzh</strain>
    </source>
</reference>
<feature type="transmembrane region" description="Helical" evidence="7">
    <location>
        <begin position="237"/>
        <end position="256"/>
    </location>
</feature>
<evidence type="ECO:0000256" key="4">
    <source>
        <dbReference type="ARBA" id="ARBA00022989"/>
    </source>
</evidence>
<feature type="transmembrane region" description="Helical" evidence="7">
    <location>
        <begin position="113"/>
        <end position="136"/>
    </location>
</feature>
<dbReference type="STRING" id="3708.A0A078I1C9"/>
<accession>A0A078I1C9</accession>
<dbReference type="EMBL" id="LK032572">
    <property type="protein sequence ID" value="CDY43897.1"/>
    <property type="molecule type" value="Genomic_DNA"/>
</dbReference>
<dbReference type="Gene3D" id="1.20.1250.20">
    <property type="entry name" value="MFS general substrate transporter like domains"/>
    <property type="match status" value="1"/>
</dbReference>
<name>A0A078I1C9_BRANA</name>
<feature type="transmembrane region" description="Helical" evidence="7">
    <location>
        <begin position="465"/>
        <end position="485"/>
    </location>
</feature>
<protein>
    <submittedName>
        <fullName evidence="9">BnaA07g01740D protein</fullName>
    </submittedName>
</protein>
<feature type="transmembrane region" description="Helical" evidence="7">
    <location>
        <begin position="202"/>
        <end position="225"/>
    </location>
</feature>
<keyword evidence="4 7" id="KW-1133">Transmembrane helix</keyword>
<dbReference type="Proteomes" id="UP000028999">
    <property type="component" value="Unassembled WGS sequence"/>
</dbReference>
<dbReference type="PROSITE" id="PS50850">
    <property type="entry name" value="MFS"/>
    <property type="match status" value="1"/>
</dbReference>
<evidence type="ECO:0000256" key="6">
    <source>
        <dbReference type="ARBA" id="ARBA00024338"/>
    </source>
</evidence>
<comment type="subcellular location">
    <subcellularLocation>
        <location evidence="1">Membrane</location>
        <topology evidence="1">Multi-pass membrane protein</topology>
    </subcellularLocation>
</comment>
<keyword evidence="5 7" id="KW-0472">Membrane</keyword>
<feature type="transmembrane region" description="Helical" evidence="7">
    <location>
        <begin position="497"/>
        <end position="520"/>
    </location>
</feature>
<dbReference type="InterPro" id="IPR044770">
    <property type="entry name" value="MFS_spinster-like"/>
</dbReference>
<dbReference type="Pfam" id="PF07690">
    <property type="entry name" value="MFS_1"/>
    <property type="match status" value="1"/>
</dbReference>
<feature type="transmembrane region" description="Helical" evidence="7">
    <location>
        <begin position="171"/>
        <end position="190"/>
    </location>
</feature>
<feature type="transmembrane region" description="Helical" evidence="7">
    <location>
        <begin position="143"/>
        <end position="165"/>
    </location>
</feature>
<gene>
    <name evidence="9" type="primary">BnaA07g01740D</name>
    <name evidence="9" type="ORF">GSBRNA2T00077467001</name>
</gene>
<organism evidence="9 10">
    <name type="scientific">Brassica napus</name>
    <name type="common">Rape</name>
    <dbReference type="NCBI Taxonomy" id="3708"/>
    <lineage>
        <taxon>Eukaryota</taxon>
        <taxon>Viridiplantae</taxon>
        <taxon>Streptophyta</taxon>
        <taxon>Embryophyta</taxon>
        <taxon>Tracheophyta</taxon>
        <taxon>Spermatophyta</taxon>
        <taxon>Magnoliopsida</taxon>
        <taxon>eudicotyledons</taxon>
        <taxon>Gunneridae</taxon>
        <taxon>Pentapetalae</taxon>
        <taxon>rosids</taxon>
        <taxon>malvids</taxon>
        <taxon>Brassicales</taxon>
        <taxon>Brassicaceae</taxon>
        <taxon>Brassiceae</taxon>
        <taxon>Brassica</taxon>
    </lineage>
</organism>
<evidence type="ECO:0000256" key="7">
    <source>
        <dbReference type="SAM" id="Phobius"/>
    </source>
</evidence>
<dbReference type="AlphaFoldDB" id="A0A078I1C9"/>
<dbReference type="PaxDb" id="3708-A0A078I1C9"/>
<dbReference type="PANTHER" id="PTHR23505:SF55">
    <property type="entry name" value="MAJOR FACILITATOR SUPERFAMILY PROTEIN"/>
    <property type="match status" value="1"/>
</dbReference>
<proteinExistence type="inferred from homology"/>
<dbReference type="InterPro" id="IPR011701">
    <property type="entry name" value="MFS"/>
</dbReference>
<evidence type="ECO:0000313" key="9">
    <source>
        <dbReference type="EMBL" id="CDY43897.1"/>
    </source>
</evidence>
<feature type="domain" description="Major facilitator superfamily (MFS) profile" evidence="8">
    <location>
        <begin position="77"/>
        <end position="497"/>
    </location>
</feature>
<dbReference type="GO" id="GO:0022857">
    <property type="term" value="F:transmembrane transporter activity"/>
    <property type="evidence" value="ECO:0000318"/>
    <property type="project" value="GO_Central"/>
</dbReference>
<dbReference type="InterPro" id="IPR020846">
    <property type="entry name" value="MFS_dom"/>
</dbReference>
<comment type="similarity">
    <text evidence="6">Belongs to the major facilitator superfamily. Spinster (TC 2.A.1.49) family.</text>
</comment>
<dbReference type="SUPFAM" id="SSF103473">
    <property type="entry name" value="MFS general substrate transporter"/>
    <property type="match status" value="1"/>
</dbReference>
<dbReference type="InterPro" id="IPR036259">
    <property type="entry name" value="MFS_trans_sf"/>
</dbReference>
<evidence type="ECO:0000256" key="2">
    <source>
        <dbReference type="ARBA" id="ARBA00022448"/>
    </source>
</evidence>
<evidence type="ECO:0000259" key="8">
    <source>
        <dbReference type="PROSITE" id="PS50850"/>
    </source>
</evidence>
<sequence length="582" mass="64269">MAEIVPPKHRTMIYAFDRALEGCRHLVLPWLRLYRKKIIVFVSTHRSPSYKNNEHQKSNLVIVCVYRTGKIYGISISLILINLATLMQRADEKLIPSVAKDVKEAFNATLYDIGYLSFIRNIVQGLASPLAGLLVVSYDRPTVFAVGCLCWVLSTVAVGASHFFTQVTVGVAVNGFGHAIVYPVLQSIIADSFKDSARGFGFGLWNLIGTVGAICGTVLPTVMAGHDFLGIPGWRCAFMLLATMSAMIGVLVFLFATDPRKRKNSSFVSRDHERYTNMTKSFFFVMSTIWKESWVAIKDVTKLQTFQIIVLQGIVGLVPWNAMVFWTMWFELIGFDHNKTASLSGMFTTGQAIGSLVGGVVADKMSRIFPNSGRVMCAQFSVFMRAIFSIILLRIIPQSTSSYYIYLLVLPSALLPMSVSTSTASSLPLLLSGAPPFSNTMYIIYRGNIRLVLSIYWRIPLQVDAFNFSFVSLFFLILSCSIAVGTNLSQFICIGRFTAVSFQVLGHMKTILVLVLGFTFFGKEGLNMQVVLGMLIAILGMIWYGNASSKPGGKERRSLSIPVTKAQKLSGLSETSESDGKV</sequence>
<feature type="transmembrane region" description="Helical" evidence="7">
    <location>
        <begin position="375"/>
        <end position="397"/>
    </location>
</feature>
<evidence type="ECO:0000256" key="5">
    <source>
        <dbReference type="ARBA" id="ARBA00023136"/>
    </source>
</evidence>
<dbReference type="Gramene" id="CDY43897">
    <property type="protein sequence ID" value="CDY43897"/>
    <property type="gene ID" value="GSBRNA2T00077467001"/>
</dbReference>
<evidence type="ECO:0000256" key="1">
    <source>
        <dbReference type="ARBA" id="ARBA00004141"/>
    </source>
</evidence>
<dbReference type="PANTHER" id="PTHR23505">
    <property type="entry name" value="SPINSTER"/>
    <property type="match status" value="1"/>
</dbReference>
<keyword evidence="3 7" id="KW-0812">Transmembrane</keyword>
<keyword evidence="2" id="KW-0813">Transport</keyword>